<feature type="coiled-coil region" evidence="7">
    <location>
        <begin position="274"/>
        <end position="301"/>
    </location>
</feature>
<dbReference type="GO" id="GO:0009626">
    <property type="term" value="P:plant-type hypersensitive response"/>
    <property type="evidence" value="ECO:0007669"/>
    <property type="project" value="UniProtKB-ARBA"/>
</dbReference>
<dbReference type="InterPro" id="IPR027417">
    <property type="entry name" value="P-loop_NTPase"/>
</dbReference>
<dbReference type="Gene3D" id="3.40.50.300">
    <property type="entry name" value="P-loop containing nucleotide triphosphate hydrolases"/>
    <property type="match status" value="1"/>
</dbReference>
<evidence type="ECO:0000259" key="9">
    <source>
        <dbReference type="Pfam" id="PF18052"/>
    </source>
</evidence>
<dbReference type="PANTHER" id="PTHR36766:SF73">
    <property type="entry name" value="NB-ARC DOMAIN-CONTAINING PROTEIN"/>
    <property type="match status" value="1"/>
</dbReference>
<sequence length="1585" mass="177710">MPAVGAVVDAAVGWLVQSILGNLFTDKLEAWTRRVGLSNDVEKLKSAVRYVQMVVAAAKGRKIENEPLARSLADLRELLYDAEDVMDDLDYYRLKEQVESGNTGVGAATGAHNRANLSTWSVKQLASNLSGILGKRKREDETSEISLMIKHIADKLRDCGRDVSDILKIDGLNSAGTSNQSQITAQDTRLTSSYLVECKVYGRDAEKESILKLMASNRPDGITVLPIVGIGGVGKTTLAQLVYNSLEVGNCFEVKIWVCVSDNFDVFRLTKEMLDCVSEQAKVQTNNLNRLQDDLAKHMESRRFLIVLDDVWDDMKGQSWNRLLAPLKHNQAMGNMILVTTRKLSVAEMTQTVQPVKLDALEDDDFWLLFKSCAFGDEKYDDHPSLFTIGKQIARELKGNPLAAKTVGALLKRNISIDSWTNILNNEEWKSLHDSGSIMPALKLSYDYLSSHLQQCFRYCCLFPKDYHFGGAELLRMWISQGFVHGNHTGKTLEDIGKAYLADLVNSGFFQYIERHLLYPNSFVMHDLMHDLAREVSRADFATIDGTECKEILPTTRHLSVVAHSAYSIDQHGNAISSEDFKRKLLLITSLKKLRSLILIGNAGSTFFKCFQNKFKEAASLRLLQISATYADIGCFISYLVSCTHVRYIKLNSYSTRCRLPQALSNFFHLQVLDVNTYADPTLPTGINNLVHLQHLFAKEEVHSTIATIGKMTSLQELPIFRVQNSCGFDIRQLKSMNQLVQLGIYQLENVKSKRDASEARLTNKGHLEALCLLWDSDNTSLGISTETTTEVLEGLKPHQNLKHLQIIGYSGYISPSWLSTGLSVTSLQLLHLENCKEWRVLPPLEKLPFLKKLKLINICHVRELGIPCLEELVLTELPSLEKCVATFKRELDFHLRVLIIENCHELKVFTPFELWNSCSSEVEQRPWTSILEGTSAGFSSAEAAQKKWLSSLRELKIHGCPRLMLSYPLPPAENTQVSVQPLLTYPAVEKSSSDLSVMSSKELRELNDKILAFQNLTNVTSLHIEHCPNLVFLSFEGFRQLHNLRKMVILSCGNLVSLCIVPGVSETWNATNDPAFPYLKHLKIESCGGIAGKWLTEMLPHMQSLEKLDIGDCPQMKSISVHHPRQEVETSRLACQAVLPTSLARDEFGLHIPLNVLSTIKKLHIQRCPEMQLCGSKEGFGGFTSLTELIITGCPMLLSSADEKFALPPFVPDLHIEFLPKRLQLYFPKNASIRFLLVHESPDLQSLNLHSCTTLQELQIHNCQQLAVLEGMQYLSSLRVLSLDMNPLLSASWIRNCQEVEEQSSHACLLPPSLGKLSIRHLEDDFAPYLLASLPFLGTLVVLDSPNLTSLQLGCVAALTNLWIEDCGSLTSLQGSLSKLEVCFCDSQNLTSLQLGSLTALKDLTIYSCDWLTPLETLPSLGYLTDLAIYDCSSVAPLLELLSRQPEGFSIFPQLERLYVDDLSALATSFCKHLTYLRYLRISDDSNVTRFTDEQEKALQLLTSLQGLSFSGFLNLIDLPAVLHNLRSLERLDVKGCPCISRLPEKGLPPSLELLAIERCSEEVQEQCRMLTTEKLKVQSYNYR</sequence>
<comment type="similarity">
    <text evidence="1">Belongs to the disease resistance NB-LRR family.</text>
</comment>
<dbReference type="GO" id="GO:0005524">
    <property type="term" value="F:ATP binding"/>
    <property type="evidence" value="ECO:0007669"/>
    <property type="project" value="UniProtKB-KW"/>
</dbReference>
<feature type="domain" description="Disease resistance N-terminal" evidence="9">
    <location>
        <begin position="16"/>
        <end position="102"/>
    </location>
</feature>
<dbReference type="InterPro" id="IPR058922">
    <property type="entry name" value="WHD_DRP"/>
</dbReference>
<evidence type="ECO:0000313" key="12">
    <source>
        <dbReference type="EMBL" id="CAL5025381.1"/>
    </source>
</evidence>
<dbReference type="InterPro" id="IPR056789">
    <property type="entry name" value="LRR_R13L1-DRL21"/>
</dbReference>
<evidence type="ECO:0000256" key="4">
    <source>
        <dbReference type="ARBA" id="ARBA00022741"/>
    </source>
</evidence>
<dbReference type="Pfam" id="PF25019">
    <property type="entry name" value="LRR_R13L1-DRL21"/>
    <property type="match status" value="1"/>
</dbReference>
<keyword evidence="4" id="KW-0547">Nucleotide-binding</keyword>
<evidence type="ECO:0000256" key="7">
    <source>
        <dbReference type="SAM" id="Coils"/>
    </source>
</evidence>
<dbReference type="PRINTS" id="PR00364">
    <property type="entry name" value="DISEASERSIST"/>
</dbReference>
<evidence type="ECO:0000259" key="8">
    <source>
        <dbReference type="Pfam" id="PF00931"/>
    </source>
</evidence>
<evidence type="ECO:0000259" key="10">
    <source>
        <dbReference type="Pfam" id="PF23559"/>
    </source>
</evidence>
<proteinExistence type="inferred from homology"/>
<reference evidence="13" key="1">
    <citation type="submission" date="2024-06" db="EMBL/GenBank/DDBJ databases">
        <authorList>
            <person name="Ryan C."/>
        </authorList>
    </citation>
    <scope>NUCLEOTIDE SEQUENCE [LARGE SCALE GENOMIC DNA]</scope>
</reference>
<keyword evidence="3" id="KW-0677">Repeat</keyword>
<dbReference type="Pfam" id="PF18052">
    <property type="entry name" value="Rx_N"/>
    <property type="match status" value="1"/>
</dbReference>
<dbReference type="Proteomes" id="UP001497457">
    <property type="component" value="Chromosome 30rd"/>
</dbReference>
<reference evidence="12 13" key="2">
    <citation type="submission" date="2024-10" db="EMBL/GenBank/DDBJ databases">
        <authorList>
            <person name="Ryan C."/>
        </authorList>
    </citation>
    <scope>NUCLEOTIDE SEQUENCE [LARGE SCALE GENOMIC DNA]</scope>
</reference>
<gene>
    <name evidence="12" type="ORF">URODEC1_LOCUS78062</name>
</gene>
<dbReference type="GO" id="GO:0002758">
    <property type="term" value="P:innate immune response-activating signaling pathway"/>
    <property type="evidence" value="ECO:0007669"/>
    <property type="project" value="UniProtKB-ARBA"/>
</dbReference>
<keyword evidence="7" id="KW-0175">Coiled coil</keyword>
<dbReference type="Gene3D" id="1.10.10.10">
    <property type="entry name" value="Winged helix-like DNA-binding domain superfamily/Winged helix DNA-binding domain"/>
    <property type="match status" value="1"/>
</dbReference>
<organism evidence="12 13">
    <name type="scientific">Urochloa decumbens</name>
    <dbReference type="NCBI Taxonomy" id="240449"/>
    <lineage>
        <taxon>Eukaryota</taxon>
        <taxon>Viridiplantae</taxon>
        <taxon>Streptophyta</taxon>
        <taxon>Embryophyta</taxon>
        <taxon>Tracheophyta</taxon>
        <taxon>Spermatophyta</taxon>
        <taxon>Magnoliopsida</taxon>
        <taxon>Liliopsida</taxon>
        <taxon>Poales</taxon>
        <taxon>Poaceae</taxon>
        <taxon>PACMAD clade</taxon>
        <taxon>Panicoideae</taxon>
        <taxon>Panicodae</taxon>
        <taxon>Paniceae</taxon>
        <taxon>Melinidinae</taxon>
        <taxon>Urochloa</taxon>
    </lineage>
</organism>
<dbReference type="Pfam" id="PF23559">
    <property type="entry name" value="WHD_DRP"/>
    <property type="match status" value="1"/>
</dbReference>
<dbReference type="EMBL" id="OZ075140">
    <property type="protein sequence ID" value="CAL5025381.1"/>
    <property type="molecule type" value="Genomic_DNA"/>
</dbReference>
<feature type="domain" description="R13L1/DRL21-like LRR repeat region" evidence="11">
    <location>
        <begin position="731"/>
        <end position="858"/>
    </location>
</feature>
<keyword evidence="6" id="KW-0067">ATP-binding</keyword>
<dbReference type="Pfam" id="PF00931">
    <property type="entry name" value="NB-ARC"/>
    <property type="match status" value="1"/>
</dbReference>
<dbReference type="InterPro" id="IPR041118">
    <property type="entry name" value="Rx_N"/>
</dbReference>
<evidence type="ECO:0000256" key="3">
    <source>
        <dbReference type="ARBA" id="ARBA00022737"/>
    </source>
</evidence>
<name>A0ABC9CSY3_9POAL</name>
<dbReference type="GO" id="GO:0042742">
    <property type="term" value="P:defense response to bacterium"/>
    <property type="evidence" value="ECO:0007669"/>
    <property type="project" value="UniProtKB-ARBA"/>
</dbReference>
<evidence type="ECO:0000313" key="13">
    <source>
        <dbReference type="Proteomes" id="UP001497457"/>
    </source>
</evidence>
<dbReference type="Gene3D" id="1.20.5.4130">
    <property type="match status" value="1"/>
</dbReference>
<dbReference type="Gene3D" id="3.80.10.10">
    <property type="entry name" value="Ribonuclease Inhibitor"/>
    <property type="match status" value="4"/>
</dbReference>
<evidence type="ECO:0000256" key="6">
    <source>
        <dbReference type="ARBA" id="ARBA00022840"/>
    </source>
</evidence>
<keyword evidence="2" id="KW-0433">Leucine-rich repeat</keyword>
<evidence type="ECO:0000256" key="2">
    <source>
        <dbReference type="ARBA" id="ARBA00022614"/>
    </source>
</evidence>
<accession>A0ABC9CSY3</accession>
<keyword evidence="13" id="KW-1185">Reference proteome</keyword>
<protein>
    <submittedName>
        <fullName evidence="12">Uncharacterized protein</fullName>
    </submittedName>
</protein>
<dbReference type="FunFam" id="1.10.10.10:FF:000322">
    <property type="entry name" value="Probable disease resistance protein At1g63360"/>
    <property type="match status" value="1"/>
</dbReference>
<dbReference type="InterPro" id="IPR032675">
    <property type="entry name" value="LRR_dom_sf"/>
</dbReference>
<evidence type="ECO:0000259" key="11">
    <source>
        <dbReference type="Pfam" id="PF25019"/>
    </source>
</evidence>
<feature type="domain" description="Disease resistance protein winged helix" evidence="10">
    <location>
        <begin position="462"/>
        <end position="533"/>
    </location>
</feature>
<feature type="domain" description="NB-ARC" evidence="8">
    <location>
        <begin position="212"/>
        <end position="376"/>
    </location>
</feature>
<dbReference type="SUPFAM" id="SSF52540">
    <property type="entry name" value="P-loop containing nucleoside triphosphate hydrolases"/>
    <property type="match status" value="1"/>
</dbReference>
<dbReference type="InterPro" id="IPR002182">
    <property type="entry name" value="NB-ARC"/>
</dbReference>
<dbReference type="PANTHER" id="PTHR36766">
    <property type="entry name" value="PLANT BROAD-SPECTRUM MILDEW RESISTANCE PROTEIN RPW8"/>
    <property type="match status" value="1"/>
</dbReference>
<dbReference type="SUPFAM" id="SSF52058">
    <property type="entry name" value="L domain-like"/>
    <property type="match status" value="2"/>
</dbReference>
<dbReference type="InterPro" id="IPR036388">
    <property type="entry name" value="WH-like_DNA-bd_sf"/>
</dbReference>
<evidence type="ECO:0000256" key="5">
    <source>
        <dbReference type="ARBA" id="ARBA00022821"/>
    </source>
</evidence>
<keyword evidence="5" id="KW-0611">Plant defense</keyword>
<evidence type="ECO:0000256" key="1">
    <source>
        <dbReference type="ARBA" id="ARBA00008894"/>
    </source>
</evidence>